<protein>
    <submittedName>
        <fullName evidence="3">Eukaryotic translation initiation factor 4 gamma</fullName>
    </submittedName>
</protein>
<dbReference type="Pfam" id="PF02854">
    <property type="entry name" value="MIF4G"/>
    <property type="match status" value="1"/>
</dbReference>
<proteinExistence type="predicted"/>
<dbReference type="PANTHER" id="PTHR23253">
    <property type="entry name" value="EUKARYOTIC TRANSLATION INITIATION FACTOR 4 GAMMA"/>
    <property type="match status" value="1"/>
</dbReference>
<evidence type="ECO:0000259" key="2">
    <source>
        <dbReference type="Pfam" id="PF02854"/>
    </source>
</evidence>
<keyword evidence="3" id="KW-0396">Initiation factor</keyword>
<evidence type="ECO:0000256" key="1">
    <source>
        <dbReference type="SAM" id="MobiDB-lite"/>
    </source>
</evidence>
<dbReference type="OrthoDB" id="690208at2759"/>
<sequence>MQSDRMVISFRPGGGAGNCPPGSTPHPLAAAPQSAPSPFSPSFAPPATPSLLSLTEKERVLKTVKGILNKLTPEKFDVLKGQLIDDVITLIFEKAVFKPTFCPMYAQLCSDLNENIPLFPSEDEGGKEITFKCILLNNCHEAF</sequence>
<dbReference type="InterPro" id="IPR016024">
    <property type="entry name" value="ARM-type_fold"/>
</dbReference>
<gene>
    <name evidence="3" type="ORF">MUK42_13255</name>
</gene>
<evidence type="ECO:0000313" key="4">
    <source>
        <dbReference type="Proteomes" id="UP001055439"/>
    </source>
</evidence>
<dbReference type="PANTHER" id="PTHR23253:SF53">
    <property type="entry name" value="EUKARYOTIC TRANSLATION INITIATION FACTOR ISOFORM 4G-1"/>
    <property type="match status" value="1"/>
</dbReference>
<accession>A0A9E7FSQ7</accession>
<dbReference type="SUPFAM" id="SSF48371">
    <property type="entry name" value="ARM repeat"/>
    <property type="match status" value="1"/>
</dbReference>
<evidence type="ECO:0000313" key="3">
    <source>
        <dbReference type="EMBL" id="URD99288.1"/>
    </source>
</evidence>
<dbReference type="Proteomes" id="UP001055439">
    <property type="component" value="Chromosome 4"/>
</dbReference>
<feature type="domain" description="MIF4G" evidence="2">
    <location>
        <begin position="61"/>
        <end position="143"/>
    </location>
</feature>
<keyword evidence="4" id="KW-1185">Reference proteome</keyword>
<organism evidence="3 4">
    <name type="scientific">Musa troglodytarum</name>
    <name type="common">fe'i banana</name>
    <dbReference type="NCBI Taxonomy" id="320322"/>
    <lineage>
        <taxon>Eukaryota</taxon>
        <taxon>Viridiplantae</taxon>
        <taxon>Streptophyta</taxon>
        <taxon>Embryophyta</taxon>
        <taxon>Tracheophyta</taxon>
        <taxon>Spermatophyta</taxon>
        <taxon>Magnoliopsida</taxon>
        <taxon>Liliopsida</taxon>
        <taxon>Zingiberales</taxon>
        <taxon>Musaceae</taxon>
        <taxon>Musa</taxon>
    </lineage>
</organism>
<feature type="region of interest" description="Disordered" evidence="1">
    <location>
        <begin position="11"/>
        <end position="44"/>
    </location>
</feature>
<keyword evidence="3" id="KW-0648">Protein biosynthesis</keyword>
<dbReference type="AlphaFoldDB" id="A0A9E7FSQ7"/>
<dbReference type="InterPro" id="IPR003890">
    <property type="entry name" value="MIF4G-like_typ-3"/>
</dbReference>
<feature type="compositionally biased region" description="Low complexity" evidence="1">
    <location>
        <begin position="27"/>
        <end position="42"/>
    </location>
</feature>
<dbReference type="GO" id="GO:0003729">
    <property type="term" value="F:mRNA binding"/>
    <property type="evidence" value="ECO:0007669"/>
    <property type="project" value="TreeGrafter"/>
</dbReference>
<dbReference type="GO" id="GO:0003743">
    <property type="term" value="F:translation initiation factor activity"/>
    <property type="evidence" value="ECO:0007669"/>
    <property type="project" value="UniProtKB-KW"/>
</dbReference>
<reference evidence="3" key="1">
    <citation type="submission" date="2022-05" db="EMBL/GenBank/DDBJ databases">
        <title>The Musa troglodytarum L. genome provides insights into the mechanism of non-climacteric behaviour and enrichment of carotenoids.</title>
        <authorList>
            <person name="Wang J."/>
        </authorList>
    </citation>
    <scope>NUCLEOTIDE SEQUENCE</scope>
    <source>
        <tissue evidence="3">Leaf</tissue>
    </source>
</reference>
<dbReference type="GO" id="GO:0016281">
    <property type="term" value="C:eukaryotic translation initiation factor 4F complex"/>
    <property type="evidence" value="ECO:0007669"/>
    <property type="project" value="TreeGrafter"/>
</dbReference>
<dbReference type="EMBL" id="CP097506">
    <property type="protein sequence ID" value="URD99288.1"/>
    <property type="molecule type" value="Genomic_DNA"/>
</dbReference>
<name>A0A9E7FSQ7_9LILI</name>
<dbReference type="Gene3D" id="1.25.40.180">
    <property type="match status" value="1"/>
</dbReference>